<dbReference type="SUPFAM" id="SSF46689">
    <property type="entry name" value="Homeodomain-like"/>
    <property type="match status" value="1"/>
</dbReference>
<dbReference type="PRINTS" id="PR01591">
    <property type="entry name" value="DNABINDNGFIS"/>
</dbReference>
<dbReference type="PIRSF" id="PIRSF002097">
    <property type="entry name" value="DNA-binding_Fis"/>
    <property type="match status" value="1"/>
</dbReference>
<name>A0A1T0CI78_9GAMM</name>
<comment type="similarity">
    <text evidence="1">Belongs to the transcriptional regulatory Fis family.</text>
</comment>
<dbReference type="InterPro" id="IPR005412">
    <property type="entry name" value="Fis_DNA-bd"/>
</dbReference>
<proteinExistence type="inferred from homology"/>
<dbReference type="Gene3D" id="1.10.10.60">
    <property type="entry name" value="Homeodomain-like"/>
    <property type="match status" value="1"/>
</dbReference>
<comment type="caution">
    <text evidence="5">The sequence shown here is derived from an EMBL/GenBank/DDBJ whole genome shotgun (WGS) entry which is preliminary data.</text>
</comment>
<feature type="domain" description="DNA binding HTH" evidence="4">
    <location>
        <begin position="51"/>
        <end position="88"/>
    </location>
</feature>
<dbReference type="InterPro" id="IPR009057">
    <property type="entry name" value="Homeodomain-like_sf"/>
</dbReference>
<evidence type="ECO:0000313" key="6">
    <source>
        <dbReference type="Proteomes" id="UP000191094"/>
    </source>
</evidence>
<dbReference type="EMBL" id="MUYT01000004">
    <property type="protein sequence ID" value="OOS21979.1"/>
    <property type="molecule type" value="Genomic_DNA"/>
</dbReference>
<dbReference type="PRINTS" id="PR01590">
    <property type="entry name" value="HTHFIS"/>
</dbReference>
<sequence>MSTALFNQHTTSTPPIVQATTLASFTEQRLQDYFLQLDGNKPSQLYEMVIQQVEQPLIKVVLQQTHNNQSEAAKILGISRGTLRKKMALFGML</sequence>
<evidence type="ECO:0000256" key="1">
    <source>
        <dbReference type="ARBA" id="ARBA00008559"/>
    </source>
</evidence>
<dbReference type="GO" id="GO:0043565">
    <property type="term" value="F:sequence-specific DNA binding"/>
    <property type="evidence" value="ECO:0007669"/>
    <property type="project" value="InterPro"/>
</dbReference>
<evidence type="ECO:0000313" key="5">
    <source>
        <dbReference type="EMBL" id="OOS21979.1"/>
    </source>
</evidence>
<gene>
    <name evidence="5" type="ORF">B0682_02975</name>
</gene>
<organism evidence="5 6">
    <name type="scientific">Lwoffella lincolnii</name>
    <dbReference type="NCBI Taxonomy" id="90241"/>
    <lineage>
        <taxon>Bacteria</taxon>
        <taxon>Pseudomonadati</taxon>
        <taxon>Pseudomonadota</taxon>
        <taxon>Gammaproteobacteria</taxon>
        <taxon>Moraxellales</taxon>
        <taxon>Moraxellaceae</taxon>
        <taxon>Lwoffella</taxon>
    </lineage>
</organism>
<reference evidence="5 6" key="1">
    <citation type="submission" date="2017-02" db="EMBL/GenBank/DDBJ databases">
        <title>Draft genome sequence of Moraxella lincolnii CCUG 9405T type strain.</title>
        <authorList>
            <person name="Salva-Serra F."/>
            <person name="Engstrom-Jakobsson H."/>
            <person name="Thorell K."/>
            <person name="Jaen-Luchoro D."/>
            <person name="Gonzales-Siles L."/>
            <person name="Karlsson R."/>
            <person name="Yazdan S."/>
            <person name="Boulund F."/>
            <person name="Johnning A."/>
            <person name="Engstrand L."/>
            <person name="Kristiansson E."/>
            <person name="Moore E."/>
        </authorList>
    </citation>
    <scope>NUCLEOTIDE SEQUENCE [LARGE SCALE GENOMIC DNA]</scope>
    <source>
        <strain evidence="5 6">CCUG 9405</strain>
    </source>
</reference>
<evidence type="ECO:0000259" key="4">
    <source>
        <dbReference type="Pfam" id="PF02954"/>
    </source>
</evidence>
<dbReference type="Pfam" id="PF02954">
    <property type="entry name" value="HTH_8"/>
    <property type="match status" value="1"/>
</dbReference>
<dbReference type="Proteomes" id="UP000191094">
    <property type="component" value="Unassembled WGS sequence"/>
</dbReference>
<dbReference type="GO" id="GO:0006355">
    <property type="term" value="P:regulation of DNA-templated transcription"/>
    <property type="evidence" value="ECO:0007669"/>
    <property type="project" value="InterPro"/>
</dbReference>
<evidence type="ECO:0000256" key="2">
    <source>
        <dbReference type="ARBA" id="ARBA00023125"/>
    </source>
</evidence>
<dbReference type="PANTHER" id="PTHR47918">
    <property type="entry name" value="DNA-BINDING PROTEIN FIS"/>
    <property type="match status" value="1"/>
</dbReference>
<accession>A0A1T0CI78</accession>
<keyword evidence="6" id="KW-1185">Reference proteome</keyword>
<dbReference type="PANTHER" id="PTHR47918:SF1">
    <property type="entry name" value="DNA-BINDING PROTEIN FIS"/>
    <property type="match status" value="1"/>
</dbReference>
<evidence type="ECO:0000256" key="3">
    <source>
        <dbReference type="ARBA" id="ARBA00029540"/>
    </source>
</evidence>
<dbReference type="InterPro" id="IPR050207">
    <property type="entry name" value="Trans_regulatory_Fis"/>
</dbReference>
<protein>
    <recommendedName>
        <fullName evidence="3">Putative Fis-like DNA-binding protein</fullName>
    </recommendedName>
</protein>
<dbReference type="AlphaFoldDB" id="A0A1T0CI78"/>
<dbReference type="InterPro" id="IPR002197">
    <property type="entry name" value="HTH_Fis"/>
</dbReference>
<keyword evidence="2" id="KW-0238">DNA-binding</keyword>
<dbReference type="STRING" id="90241.B0682_02975"/>